<dbReference type="Proteomes" id="UP000663829">
    <property type="component" value="Unassembled WGS sequence"/>
</dbReference>
<dbReference type="OrthoDB" id="6134459at2759"/>
<sequence>MNVNEFTVNTTEIFLNLTKNCMKVIHYPIFDDGNLIPSVPIRPCKQFIQNTGPNNSSLAFKCNLINAYRYLNITQSNQSIIYRNEYCLLCQQNRIFINNNTDTCHGPYYHLAVIPLHLVRYQPLSILFHSDFLSKRMQYSTEYPCTDKNKMYGIFVHDYSTMSNIHQDTINAMKCQTPIRILKNSVKILNNAFYLMCELILNSSNSSNILNSAIQWRMDS</sequence>
<keyword evidence="5" id="KW-1185">Reference proteome</keyword>
<evidence type="ECO:0000313" key="2">
    <source>
        <dbReference type="EMBL" id="CAF1494983.1"/>
    </source>
</evidence>
<name>A0A815CVK5_9BILA</name>
<evidence type="ECO:0000313" key="1">
    <source>
        <dbReference type="EMBL" id="CAF1287976.1"/>
    </source>
</evidence>
<comment type="caution">
    <text evidence="1">The sequence shown here is derived from an EMBL/GenBank/DDBJ whole genome shotgun (WGS) entry which is preliminary data.</text>
</comment>
<accession>A0A815CVK5</accession>
<dbReference type="EMBL" id="CAJNOQ010011917">
    <property type="protein sequence ID" value="CAF1287976.1"/>
    <property type="molecule type" value="Genomic_DNA"/>
</dbReference>
<dbReference type="EMBL" id="CAJOBC010031208">
    <property type="protein sequence ID" value="CAF4091306.1"/>
    <property type="molecule type" value="Genomic_DNA"/>
</dbReference>
<evidence type="ECO:0000313" key="4">
    <source>
        <dbReference type="EMBL" id="CAF4284120.1"/>
    </source>
</evidence>
<dbReference type="EMBL" id="CAJNOK010033508">
    <property type="protein sequence ID" value="CAF1494983.1"/>
    <property type="molecule type" value="Genomic_DNA"/>
</dbReference>
<evidence type="ECO:0000313" key="5">
    <source>
        <dbReference type="Proteomes" id="UP000663829"/>
    </source>
</evidence>
<protein>
    <submittedName>
        <fullName evidence="1">Uncharacterized protein</fullName>
    </submittedName>
</protein>
<organism evidence="1 5">
    <name type="scientific">Didymodactylos carnosus</name>
    <dbReference type="NCBI Taxonomy" id="1234261"/>
    <lineage>
        <taxon>Eukaryota</taxon>
        <taxon>Metazoa</taxon>
        <taxon>Spiralia</taxon>
        <taxon>Gnathifera</taxon>
        <taxon>Rotifera</taxon>
        <taxon>Eurotatoria</taxon>
        <taxon>Bdelloidea</taxon>
        <taxon>Philodinida</taxon>
        <taxon>Philodinidae</taxon>
        <taxon>Didymodactylos</taxon>
    </lineage>
</organism>
<proteinExistence type="predicted"/>
<reference evidence="1" key="1">
    <citation type="submission" date="2021-02" db="EMBL/GenBank/DDBJ databases">
        <authorList>
            <person name="Nowell W R."/>
        </authorList>
    </citation>
    <scope>NUCLEOTIDE SEQUENCE</scope>
</reference>
<dbReference type="EMBL" id="CAJOBA010055495">
    <property type="protein sequence ID" value="CAF4284120.1"/>
    <property type="molecule type" value="Genomic_DNA"/>
</dbReference>
<evidence type="ECO:0000313" key="3">
    <source>
        <dbReference type="EMBL" id="CAF4091306.1"/>
    </source>
</evidence>
<dbReference type="Proteomes" id="UP000677228">
    <property type="component" value="Unassembled WGS sequence"/>
</dbReference>
<dbReference type="Proteomes" id="UP000682733">
    <property type="component" value="Unassembled WGS sequence"/>
</dbReference>
<dbReference type="Proteomes" id="UP000681722">
    <property type="component" value="Unassembled WGS sequence"/>
</dbReference>
<dbReference type="AlphaFoldDB" id="A0A815CVK5"/>
<gene>
    <name evidence="1" type="ORF">GPM918_LOCUS27889</name>
    <name evidence="2" type="ORF">OVA965_LOCUS36677</name>
    <name evidence="3" type="ORF">SRO942_LOCUS28301</name>
    <name evidence="4" type="ORF">TMI583_LOCUS37707</name>
</gene>